<dbReference type="SMART" id="SM01130">
    <property type="entry name" value="DHDPS"/>
    <property type="match status" value="1"/>
</dbReference>
<evidence type="ECO:0000313" key="7">
    <source>
        <dbReference type="Proteomes" id="UP000312512"/>
    </source>
</evidence>
<dbReference type="OrthoDB" id="3175637at2"/>
<dbReference type="CDD" id="cd00408">
    <property type="entry name" value="DHDPS-like"/>
    <property type="match status" value="1"/>
</dbReference>
<evidence type="ECO:0000256" key="3">
    <source>
        <dbReference type="PIRNR" id="PIRNR001365"/>
    </source>
</evidence>
<dbReference type="InterPro" id="IPR002220">
    <property type="entry name" value="DapA-like"/>
</dbReference>
<dbReference type="InterPro" id="IPR020624">
    <property type="entry name" value="Schiff_base-form_aldolases_CS"/>
</dbReference>
<evidence type="ECO:0000256" key="1">
    <source>
        <dbReference type="ARBA" id="ARBA00023239"/>
    </source>
</evidence>
<dbReference type="PRINTS" id="PR00146">
    <property type="entry name" value="DHPICSNTHASE"/>
</dbReference>
<dbReference type="RefSeq" id="WP_139635481.1">
    <property type="nucleotide sequence ID" value="NZ_CP045572.1"/>
</dbReference>
<feature type="active site" description="Proton donor/acceptor" evidence="4">
    <location>
        <position position="133"/>
    </location>
</feature>
<proteinExistence type="inferred from homology"/>
<dbReference type="PROSITE" id="PS00665">
    <property type="entry name" value="DHDPS_1"/>
    <property type="match status" value="1"/>
</dbReference>
<keyword evidence="2" id="KW-0704">Schiff base</keyword>
<keyword evidence="1 3" id="KW-0456">Lyase</keyword>
<dbReference type="GO" id="GO:0008840">
    <property type="term" value="F:4-hydroxy-tetrahydrodipicolinate synthase activity"/>
    <property type="evidence" value="ECO:0007669"/>
    <property type="project" value="TreeGrafter"/>
</dbReference>
<feature type="binding site" evidence="5">
    <location>
        <position position="200"/>
    </location>
    <ligand>
        <name>pyruvate</name>
        <dbReference type="ChEBI" id="CHEBI:15361"/>
    </ligand>
</feature>
<comment type="similarity">
    <text evidence="3">Belongs to the DapA family.</text>
</comment>
<dbReference type="Proteomes" id="UP000312512">
    <property type="component" value="Unassembled WGS sequence"/>
</dbReference>
<feature type="binding site" evidence="5">
    <location>
        <position position="45"/>
    </location>
    <ligand>
        <name>pyruvate</name>
        <dbReference type="ChEBI" id="CHEBI:15361"/>
    </ligand>
</feature>
<evidence type="ECO:0000256" key="5">
    <source>
        <dbReference type="PIRSR" id="PIRSR001365-2"/>
    </source>
</evidence>
<dbReference type="PIRSF" id="PIRSF001365">
    <property type="entry name" value="DHDPS"/>
    <property type="match status" value="1"/>
</dbReference>
<dbReference type="Pfam" id="PF00701">
    <property type="entry name" value="DHDPS"/>
    <property type="match status" value="1"/>
</dbReference>
<dbReference type="InterPro" id="IPR013785">
    <property type="entry name" value="Aldolase_TIM"/>
</dbReference>
<reference evidence="6 7" key="1">
    <citation type="submission" date="2019-10" db="EMBL/GenBank/DDBJ databases">
        <title>Nonomuraea sp. nov., isolated from Phyllanthus amarus.</title>
        <authorList>
            <person name="Klykleung N."/>
            <person name="Tanasupawat S."/>
        </authorList>
    </citation>
    <scope>NUCLEOTIDE SEQUENCE [LARGE SCALE GENOMIC DNA]</scope>
    <source>
        <strain evidence="6 7">PA1-10</strain>
    </source>
</reference>
<accession>A0A5C4VNS1</accession>
<evidence type="ECO:0000313" key="6">
    <source>
        <dbReference type="EMBL" id="KAB8189624.1"/>
    </source>
</evidence>
<sequence length="289" mass="29329">MTTPTVIAALPTPFRPTGDLDPEAARELFRAVNRTVDGLLIGGTTGEFPALDDAERLTLTEIALEEAGPDRVIAHVGAPSAFQAARLAAAAVSAGATRLAAITPYFLAAGPDVVRGYFARIRDAAGGAALYAYLYPDLTNTDVSPEQLAAVPGLAGVKLSGGASGEVAAHVALASEGYEVYSGNDVRLAAVAEQGGTGVVSGLSVAFPEVFGSLARAVAGGDTAARDALQKVADEAGAAVGPNIAHLKLALRLRGLPGGASRMAAREVDPAVRSRLVRLVEQVVELGTP</sequence>
<name>A0A5C4VNS1_9ACTN</name>
<dbReference type="AlphaFoldDB" id="A0A5C4VNS1"/>
<keyword evidence="7" id="KW-1185">Reference proteome</keyword>
<organism evidence="6 7">
    <name type="scientific">Nonomuraea phyllanthi</name>
    <dbReference type="NCBI Taxonomy" id="2219224"/>
    <lineage>
        <taxon>Bacteria</taxon>
        <taxon>Bacillati</taxon>
        <taxon>Actinomycetota</taxon>
        <taxon>Actinomycetes</taxon>
        <taxon>Streptosporangiales</taxon>
        <taxon>Streptosporangiaceae</taxon>
        <taxon>Nonomuraea</taxon>
    </lineage>
</organism>
<comment type="caution">
    <text evidence="6">The sequence shown here is derived from an EMBL/GenBank/DDBJ whole genome shotgun (WGS) entry which is preliminary data.</text>
</comment>
<dbReference type="PANTHER" id="PTHR12128:SF51">
    <property type="entry name" value="BLL4205 PROTEIN"/>
    <property type="match status" value="1"/>
</dbReference>
<dbReference type="SUPFAM" id="SSF51569">
    <property type="entry name" value="Aldolase"/>
    <property type="match status" value="1"/>
</dbReference>
<evidence type="ECO:0000256" key="2">
    <source>
        <dbReference type="ARBA" id="ARBA00023270"/>
    </source>
</evidence>
<dbReference type="PANTHER" id="PTHR12128">
    <property type="entry name" value="DIHYDRODIPICOLINATE SYNTHASE"/>
    <property type="match status" value="1"/>
</dbReference>
<gene>
    <name evidence="6" type="ORF">FH608_039240</name>
</gene>
<protein>
    <submittedName>
        <fullName evidence="6">Dihydrodipicolinate synthase family protein</fullName>
    </submittedName>
</protein>
<dbReference type="EMBL" id="VDLX02000019">
    <property type="protein sequence ID" value="KAB8189624.1"/>
    <property type="molecule type" value="Genomic_DNA"/>
</dbReference>
<dbReference type="Gene3D" id="3.20.20.70">
    <property type="entry name" value="Aldolase class I"/>
    <property type="match status" value="1"/>
</dbReference>
<evidence type="ECO:0000256" key="4">
    <source>
        <dbReference type="PIRSR" id="PIRSR001365-1"/>
    </source>
</evidence>
<feature type="active site" description="Schiff-base intermediate with substrate" evidence="4">
    <location>
        <position position="158"/>
    </location>
</feature>
<accession>A0A5P9Z2J7</accession>